<dbReference type="SUPFAM" id="SSF53756">
    <property type="entry name" value="UDP-Glycosyltransferase/glycogen phosphorylase"/>
    <property type="match status" value="1"/>
</dbReference>
<keyword evidence="3" id="KW-1185">Reference proteome</keyword>
<dbReference type="Pfam" id="PF00534">
    <property type="entry name" value="Glycos_transf_1"/>
    <property type="match status" value="1"/>
</dbReference>
<feature type="domain" description="Glycosyl transferase family 1" evidence="1">
    <location>
        <begin position="1"/>
        <end position="40"/>
    </location>
</feature>
<dbReference type="AlphaFoldDB" id="A0A5P1X027"/>
<evidence type="ECO:0000259" key="1">
    <source>
        <dbReference type="Pfam" id="PF00534"/>
    </source>
</evidence>
<dbReference type="KEGG" id="lnn:F0161_04810"/>
<evidence type="ECO:0000313" key="2">
    <source>
        <dbReference type="EMBL" id="QER67240.1"/>
    </source>
</evidence>
<proteinExistence type="predicted"/>
<sequence>MIENGINGYLIDNNNIHDFAEKLNAVLTDSDLQAKLREGALNTAKEYTRLNVATQWEDIITELQTVAN</sequence>
<protein>
    <recommendedName>
        <fullName evidence="1">Glycosyl transferase family 1 domain-containing protein</fullName>
    </recommendedName>
</protein>
<reference evidence="2 3" key="1">
    <citation type="submission" date="2019-09" db="EMBL/GenBank/DDBJ databases">
        <title>Complete Genome Sequence of Lactobacillus nenjiangensis SH-Y15, isolated from sauerkraut.</title>
        <authorList>
            <person name="Yang H."/>
        </authorList>
    </citation>
    <scope>NUCLEOTIDE SEQUENCE [LARGE SCALE GENOMIC DNA]</scope>
    <source>
        <strain evidence="2 3">SH-Y15</strain>
    </source>
</reference>
<organism evidence="2 3">
    <name type="scientific">Paucilactobacillus nenjiangensis</name>
    <dbReference type="NCBI Taxonomy" id="1296540"/>
    <lineage>
        <taxon>Bacteria</taxon>
        <taxon>Bacillati</taxon>
        <taxon>Bacillota</taxon>
        <taxon>Bacilli</taxon>
        <taxon>Lactobacillales</taxon>
        <taxon>Lactobacillaceae</taxon>
        <taxon>Paucilactobacillus</taxon>
    </lineage>
</organism>
<evidence type="ECO:0000313" key="3">
    <source>
        <dbReference type="Proteomes" id="UP000325295"/>
    </source>
</evidence>
<accession>A0A5P1X027</accession>
<dbReference type="InterPro" id="IPR001296">
    <property type="entry name" value="Glyco_trans_1"/>
</dbReference>
<gene>
    <name evidence="2" type="ORF">F0161_04810</name>
</gene>
<name>A0A5P1X027_9LACO</name>
<dbReference type="GO" id="GO:0016757">
    <property type="term" value="F:glycosyltransferase activity"/>
    <property type="evidence" value="ECO:0007669"/>
    <property type="project" value="InterPro"/>
</dbReference>
<dbReference type="Proteomes" id="UP000325295">
    <property type="component" value="Chromosome"/>
</dbReference>
<dbReference type="Gene3D" id="3.40.50.2000">
    <property type="entry name" value="Glycogen Phosphorylase B"/>
    <property type="match status" value="2"/>
</dbReference>
<dbReference type="EMBL" id="CP043939">
    <property type="protein sequence ID" value="QER67240.1"/>
    <property type="molecule type" value="Genomic_DNA"/>
</dbReference>